<reference evidence="1 2" key="1">
    <citation type="submission" date="2022-06" db="EMBL/GenBank/DDBJ databases">
        <title>Isolation of gut microbiota from human fecal samples.</title>
        <authorList>
            <person name="Pamer E.G."/>
            <person name="Barat B."/>
            <person name="Waligurski E."/>
            <person name="Medina S."/>
            <person name="Paddock L."/>
            <person name="Mostad J."/>
        </authorList>
    </citation>
    <scope>NUCLEOTIDE SEQUENCE [LARGE SCALE GENOMIC DNA]</scope>
    <source>
        <strain evidence="1 2">DFI.9.90</strain>
    </source>
</reference>
<evidence type="ECO:0000313" key="2">
    <source>
        <dbReference type="Proteomes" id="UP001205919"/>
    </source>
</evidence>
<sequence length="67" mass="7848">RVEKLLRAENATKNNAYSIQHGCLEYIKEEIRDGHDGHIVKNVRKRLKLDEEKAEADSRFDGYFCII</sequence>
<organism evidence="1 2">
    <name type="scientific">Cloacibacillus evryensis</name>
    <dbReference type="NCBI Taxonomy" id="508460"/>
    <lineage>
        <taxon>Bacteria</taxon>
        <taxon>Thermotogati</taxon>
        <taxon>Synergistota</taxon>
        <taxon>Synergistia</taxon>
        <taxon>Synergistales</taxon>
        <taxon>Synergistaceae</taxon>
        <taxon>Cloacibacillus</taxon>
    </lineage>
</organism>
<evidence type="ECO:0000313" key="1">
    <source>
        <dbReference type="EMBL" id="MCQ4815865.1"/>
    </source>
</evidence>
<keyword evidence="2" id="KW-1185">Reference proteome</keyword>
<accession>A0AAW5K514</accession>
<dbReference type="AlphaFoldDB" id="A0AAW5K514"/>
<proteinExistence type="predicted"/>
<name>A0AAW5K514_9BACT</name>
<dbReference type="Proteomes" id="UP001205919">
    <property type="component" value="Unassembled WGS sequence"/>
</dbReference>
<protein>
    <submittedName>
        <fullName evidence="1">Transposase</fullName>
    </submittedName>
</protein>
<gene>
    <name evidence="1" type="ORF">NE630_15670</name>
</gene>
<feature type="non-terminal residue" evidence="1">
    <location>
        <position position="67"/>
    </location>
</feature>
<comment type="caution">
    <text evidence="1">The sequence shown here is derived from an EMBL/GenBank/DDBJ whole genome shotgun (WGS) entry which is preliminary data.</text>
</comment>
<feature type="non-terminal residue" evidence="1">
    <location>
        <position position="1"/>
    </location>
</feature>
<dbReference type="EMBL" id="JANFYT010000242">
    <property type="protein sequence ID" value="MCQ4815865.1"/>
    <property type="molecule type" value="Genomic_DNA"/>
</dbReference>